<dbReference type="AlphaFoldDB" id="A0A1G8GW98"/>
<sequence length="240" mass="27152">FASKSSNIVDKIKHTDVSQLVSDTFDLDDKANTSSLPVRLVVTRDSIAFDGKTLSFDKPFKDWVAVLGDDYMQGELNSLDAFSAQRFIYPKLGLDIELEKNRKNPKSDWVNGQVGTLSDPMGRYVKGVRVMLSSHLKNFEFDFDKRRSGRVFNTMSVDYAINFFGAIIDSHTPKSNVLDYSQGLTHSGHFNSIRTSSLEGNQASISYNAFFGSKPEISYMIQIYPDKETQISNRKKYFGY</sequence>
<dbReference type="EMBL" id="FNDD01000041">
    <property type="protein sequence ID" value="SDH98664.1"/>
    <property type="molecule type" value="Genomic_DNA"/>
</dbReference>
<reference evidence="1 2" key="1">
    <citation type="submission" date="2016-10" db="EMBL/GenBank/DDBJ databases">
        <authorList>
            <person name="de Groot N.N."/>
        </authorList>
    </citation>
    <scope>NUCLEOTIDE SEQUENCE [LARGE SCALE GENOMIC DNA]</scope>
    <source>
        <strain evidence="1 2">CGMCC 1.10228</strain>
    </source>
</reference>
<organism evidence="1 2">
    <name type="scientific">Vibrio xiamenensis</name>
    <dbReference type="NCBI Taxonomy" id="861298"/>
    <lineage>
        <taxon>Bacteria</taxon>
        <taxon>Pseudomonadati</taxon>
        <taxon>Pseudomonadota</taxon>
        <taxon>Gammaproteobacteria</taxon>
        <taxon>Vibrionales</taxon>
        <taxon>Vibrionaceae</taxon>
        <taxon>Vibrio</taxon>
    </lineage>
</organism>
<protein>
    <submittedName>
        <fullName evidence="1">Uncharacterized protein</fullName>
    </submittedName>
</protein>
<gene>
    <name evidence="1" type="ORF">SAMN04488136_14138</name>
</gene>
<keyword evidence="2" id="KW-1185">Reference proteome</keyword>
<feature type="non-terminal residue" evidence="1">
    <location>
        <position position="1"/>
    </location>
</feature>
<evidence type="ECO:0000313" key="2">
    <source>
        <dbReference type="Proteomes" id="UP000198854"/>
    </source>
</evidence>
<proteinExistence type="predicted"/>
<name>A0A1G8GW98_9VIBR</name>
<accession>A0A1G8GW98</accession>
<evidence type="ECO:0000313" key="1">
    <source>
        <dbReference type="EMBL" id="SDH98664.1"/>
    </source>
</evidence>
<dbReference type="RefSeq" id="WP_176765673.1">
    <property type="nucleotide sequence ID" value="NZ_FNDD01000041.1"/>
</dbReference>
<dbReference type="Proteomes" id="UP000198854">
    <property type="component" value="Unassembled WGS sequence"/>
</dbReference>